<dbReference type="InterPro" id="IPR010978">
    <property type="entry name" value="tRNA-bd_arm"/>
</dbReference>
<protein>
    <submittedName>
        <fullName evidence="4">Serine--tRNA ligase</fullName>
    </submittedName>
</protein>
<organism evidence="4 5">
    <name type="scientific">Folsomia candida</name>
    <name type="common">Springtail</name>
    <dbReference type="NCBI Taxonomy" id="158441"/>
    <lineage>
        <taxon>Eukaryota</taxon>
        <taxon>Metazoa</taxon>
        <taxon>Ecdysozoa</taxon>
        <taxon>Arthropoda</taxon>
        <taxon>Hexapoda</taxon>
        <taxon>Collembola</taxon>
        <taxon>Entomobryomorpha</taxon>
        <taxon>Isotomoidea</taxon>
        <taxon>Isotomidae</taxon>
        <taxon>Proisotominae</taxon>
        <taxon>Folsomia</taxon>
    </lineage>
</organism>
<evidence type="ECO:0000256" key="1">
    <source>
        <dbReference type="ARBA" id="ARBA00010728"/>
    </source>
</evidence>
<dbReference type="Gene3D" id="3.30.930.10">
    <property type="entry name" value="Bira Bifunctional Protein, Domain 2"/>
    <property type="match status" value="1"/>
</dbReference>
<dbReference type="Pfam" id="PF00587">
    <property type="entry name" value="tRNA-synt_2b"/>
    <property type="match status" value="1"/>
</dbReference>
<dbReference type="SUPFAM" id="SSF46589">
    <property type="entry name" value="tRNA-binding arm"/>
    <property type="match status" value="1"/>
</dbReference>
<dbReference type="InterPro" id="IPR042103">
    <property type="entry name" value="SerRS_1_N_sf"/>
</dbReference>
<dbReference type="SUPFAM" id="SSF55681">
    <property type="entry name" value="Class II aaRS and biotin synthetases"/>
    <property type="match status" value="1"/>
</dbReference>
<dbReference type="GO" id="GO:0006434">
    <property type="term" value="P:seryl-tRNA aminoacylation"/>
    <property type="evidence" value="ECO:0007669"/>
    <property type="project" value="InterPro"/>
</dbReference>
<dbReference type="GO" id="GO:0005524">
    <property type="term" value="F:ATP binding"/>
    <property type="evidence" value="ECO:0007669"/>
    <property type="project" value="InterPro"/>
</dbReference>
<dbReference type="OrthoDB" id="24683at2759"/>
<keyword evidence="5" id="KW-1185">Reference proteome</keyword>
<proteinExistence type="inferred from homology"/>
<dbReference type="EMBL" id="LNIX01000001">
    <property type="protein sequence ID" value="OXA62950.1"/>
    <property type="molecule type" value="Genomic_DNA"/>
</dbReference>
<evidence type="ECO:0000313" key="4">
    <source>
        <dbReference type="EMBL" id="OXA62950.1"/>
    </source>
</evidence>
<name>A0A226F0Q0_FOLCA</name>
<accession>A0A226F0Q0</accession>
<reference evidence="4 5" key="1">
    <citation type="submission" date="2015-12" db="EMBL/GenBank/DDBJ databases">
        <title>The genome of Folsomia candida.</title>
        <authorList>
            <person name="Faddeeva A."/>
            <person name="Derks M.F."/>
            <person name="Anvar Y."/>
            <person name="Smit S."/>
            <person name="Van Straalen N."/>
            <person name="Roelofs D."/>
        </authorList>
    </citation>
    <scope>NUCLEOTIDE SEQUENCE [LARGE SCALE GENOMIC DNA]</scope>
    <source>
        <strain evidence="4 5">VU population</strain>
        <tissue evidence="4">Whole body</tissue>
    </source>
</reference>
<dbReference type="Proteomes" id="UP000198287">
    <property type="component" value="Unassembled WGS sequence"/>
</dbReference>
<dbReference type="OMA" id="KQCEHEN"/>
<dbReference type="InterPro" id="IPR045864">
    <property type="entry name" value="aa-tRNA-synth_II/BPL/LPL"/>
</dbReference>
<comment type="similarity">
    <text evidence="1">Belongs to the class-II aminoacyl-tRNA synthetase family. Type-1 seryl-tRNA synthetase subfamily.</text>
</comment>
<dbReference type="Gene3D" id="1.10.287.40">
    <property type="entry name" value="Serine-tRNA synthetase, tRNA binding domain"/>
    <property type="match status" value="1"/>
</dbReference>
<gene>
    <name evidence="4" type="ORF">Fcan01_03066</name>
</gene>
<evidence type="ECO:0000259" key="3">
    <source>
        <dbReference type="Pfam" id="PF00587"/>
    </source>
</evidence>
<sequence>MLKSLLRIPSPGSPAATFVKSESYSYIPNNKQNPKFETASSVVGNFSLKYVDHKNCVYPLYTIPPSIKRLSQFPLLQISSFILNQSQPRRSYSTESLFRLNETNSGLLQPVLDIENIFRNEILFQNSVSKRKLNRKRVSIVKELYSKALEAKQVRDQIQLQRDDTTNRVQELVRSEKDKEIKAEEMKTLKENGRKLREQLRESDAKFNQFNDELVDYVLSLPNLLDPETPEAEATLLSQTTVPEGVKKWEFPEYTAIESPVGPGLLAEFPIGQSAWLDVHLREKAQTHLLKGGFVETGNAEYVKRIILQGAGIDPSQFLRIREPNVKKGWEHATYLAGGASFPSFLALFSQSIIDSPRCLPLRYFVIGRSYNTHKDRPGSYQSHNVQAFVACQNEEEMEQEFKKLQSLMESFYSTQVGFPFQTQIVPASRLKMYEKKKLAFVMNKTDQSPSKMVGTLSVVGDYVSKRLLCCYFDNKKKTKFLHLISAQFFNITHFLRTSQPKKVDHTGLPVVNESRVLHVANELNAENRTIDPTTKIP</sequence>
<dbReference type="GO" id="GO:0004828">
    <property type="term" value="F:serine-tRNA ligase activity"/>
    <property type="evidence" value="ECO:0007669"/>
    <property type="project" value="InterPro"/>
</dbReference>
<dbReference type="InterPro" id="IPR002314">
    <property type="entry name" value="aa-tRNA-synt_IIb"/>
</dbReference>
<keyword evidence="2" id="KW-0175">Coiled coil</keyword>
<evidence type="ECO:0000313" key="5">
    <source>
        <dbReference type="Proteomes" id="UP000198287"/>
    </source>
</evidence>
<comment type="caution">
    <text evidence="4">The sequence shown here is derived from an EMBL/GenBank/DDBJ whole genome shotgun (WGS) entry which is preliminary data.</text>
</comment>
<evidence type="ECO:0000256" key="2">
    <source>
        <dbReference type="SAM" id="Coils"/>
    </source>
</evidence>
<feature type="domain" description="Aminoacyl-tRNA synthetase class II (G/ P/ S/T)" evidence="3">
    <location>
        <begin position="341"/>
        <end position="496"/>
    </location>
</feature>
<keyword evidence="4" id="KW-0436">Ligase</keyword>
<dbReference type="AlphaFoldDB" id="A0A226F0Q0"/>
<dbReference type="InterPro" id="IPR002317">
    <property type="entry name" value="Ser-tRNA-ligase_type_1"/>
</dbReference>
<dbReference type="PANTHER" id="PTHR11778">
    <property type="entry name" value="SERYL-TRNA SYNTHETASE"/>
    <property type="match status" value="1"/>
</dbReference>
<feature type="coiled-coil region" evidence="2">
    <location>
        <begin position="172"/>
        <end position="206"/>
    </location>
</feature>
<dbReference type="STRING" id="158441.A0A226F0Q0"/>